<reference evidence="2" key="1">
    <citation type="submission" date="2021-12" db="EMBL/GenBank/DDBJ databases">
        <title>Curvularia clavata genome.</title>
        <authorList>
            <person name="Cao Y."/>
        </authorList>
    </citation>
    <scope>NUCLEOTIDE SEQUENCE</scope>
    <source>
        <strain evidence="2">Yc1106</strain>
    </source>
</reference>
<feature type="compositionally biased region" description="Polar residues" evidence="1">
    <location>
        <begin position="662"/>
        <end position="680"/>
    </location>
</feature>
<feature type="region of interest" description="Disordered" evidence="1">
    <location>
        <begin position="776"/>
        <end position="818"/>
    </location>
</feature>
<feature type="compositionally biased region" description="Basic and acidic residues" evidence="1">
    <location>
        <begin position="546"/>
        <end position="566"/>
    </location>
</feature>
<evidence type="ECO:0000313" key="2">
    <source>
        <dbReference type="EMBL" id="USP80035.1"/>
    </source>
</evidence>
<feature type="compositionally biased region" description="Pro residues" evidence="1">
    <location>
        <begin position="244"/>
        <end position="254"/>
    </location>
</feature>
<accession>A0A9Q9DVJ1</accession>
<feature type="compositionally biased region" description="Basic and acidic residues" evidence="1">
    <location>
        <begin position="91"/>
        <end position="103"/>
    </location>
</feature>
<evidence type="ECO:0000313" key="3">
    <source>
        <dbReference type="Proteomes" id="UP001056012"/>
    </source>
</evidence>
<feature type="compositionally biased region" description="Polar residues" evidence="1">
    <location>
        <begin position="719"/>
        <end position="737"/>
    </location>
</feature>
<feature type="region of interest" description="Disordered" evidence="1">
    <location>
        <begin position="58"/>
        <end position="103"/>
    </location>
</feature>
<dbReference type="AlphaFoldDB" id="A0A9Q9DVJ1"/>
<feature type="compositionally biased region" description="Basic residues" evidence="1">
    <location>
        <begin position="74"/>
        <end position="90"/>
    </location>
</feature>
<protein>
    <submittedName>
        <fullName evidence="2">Uncharacterized protein</fullName>
    </submittedName>
</protein>
<proteinExistence type="predicted"/>
<gene>
    <name evidence="2" type="ORF">yc1106_07309</name>
</gene>
<keyword evidence="3" id="KW-1185">Reference proteome</keyword>
<dbReference type="Proteomes" id="UP001056012">
    <property type="component" value="Chromosome 5"/>
</dbReference>
<feature type="compositionally biased region" description="Low complexity" evidence="1">
    <location>
        <begin position="618"/>
        <end position="638"/>
    </location>
</feature>
<name>A0A9Q9DVJ1_CURCL</name>
<feature type="compositionally biased region" description="Basic and acidic residues" evidence="1">
    <location>
        <begin position="64"/>
        <end position="73"/>
    </location>
</feature>
<sequence>MPAAQNTVYIHFCGCIVAIRHSSDMIKHKISGSLCRSDLGWKGESARRTLAASLGAHLAQSSGDIRHPGDVKTNKKVHRKRKNERSKKKELKREQEGAWERSDSMEPIRGRVRERVARNEKESYAGWYTLNSNKMRKKKLEEAQETYLSERRFTTTFGNEEASLEKALNEFAGIRYTPEAMTFSSHHLHNAPVKVSSNPNLEVDDLILSDHTRSTDALLRNKPELNTNYDNAGNQCSRSEPYPSSAPAPLPQPPTASRSCRPITPSNVQHPKFSVWPLDCSVPPIIANQHHQSPTLVSSSPTTAQSTFVSSRSRSRIGKQDLSHSSTNYIQEPEEKSRNNRKHKNDDNDDIVFPPDHPFHGLDAQQRRTYWDTLSLYHSSLSSADPKNSSLLGRRDCKSGKRRVVFSPLQHGLCDLAPYLHGEGAAADLECVVVHSLSLNTRVVRHKMMGRVSEATSRAVRLVRSEGNLSTAVTEDEGEERRGRKRGSSSRLRDTFACRPGASTPEVPARTIENGIQPVDVAAVPRKYGMTYLARKMRNTPRLYKRSKDEPKRVHEESQDAREAARRQNTWRDISGRRKSGEQELEIPSTEPRKDDSTNETDQVTNSPVQLPKEIDQTAESTPSTSPTTSMFPSSAPAHISTLPRALSQSPSAAPGIPRMRATSQPPQSQQRRCVSSGSQSLSDRLRTTRLEDLRLRSETAQEIRNLMLDIDRDRRQSLSSTTTATMQRHSLSTVNHSELPGGFITTDPKPQNSSSQPTPSLHDTIERHLQLRRDSNINDNDDHDPTTLQYYQDQKPVRLQPSHSTLPRSYKAPDVHE</sequence>
<dbReference type="OrthoDB" id="3691470at2759"/>
<feature type="region of interest" description="Disordered" evidence="1">
    <location>
        <begin position="470"/>
        <end position="508"/>
    </location>
</feature>
<feature type="region of interest" description="Disordered" evidence="1">
    <location>
        <begin position="719"/>
        <end position="762"/>
    </location>
</feature>
<feature type="region of interest" description="Disordered" evidence="1">
    <location>
        <begin position="539"/>
        <end position="686"/>
    </location>
</feature>
<dbReference type="VEuPathDB" id="FungiDB:yc1106_07309"/>
<feature type="compositionally biased region" description="Polar residues" evidence="1">
    <location>
        <begin position="749"/>
        <end position="762"/>
    </location>
</feature>
<feature type="region of interest" description="Disordered" evidence="1">
    <location>
        <begin position="218"/>
        <end position="268"/>
    </location>
</feature>
<dbReference type="EMBL" id="CP089278">
    <property type="protein sequence ID" value="USP80035.1"/>
    <property type="molecule type" value="Genomic_DNA"/>
</dbReference>
<feature type="compositionally biased region" description="Polar residues" evidence="1">
    <location>
        <begin position="292"/>
        <end position="312"/>
    </location>
</feature>
<evidence type="ECO:0000256" key="1">
    <source>
        <dbReference type="SAM" id="MobiDB-lite"/>
    </source>
</evidence>
<feature type="compositionally biased region" description="Polar residues" evidence="1">
    <location>
        <begin position="224"/>
        <end position="236"/>
    </location>
</feature>
<feature type="region of interest" description="Disordered" evidence="1">
    <location>
        <begin position="292"/>
        <end position="359"/>
    </location>
</feature>
<feature type="compositionally biased region" description="Polar residues" evidence="1">
    <location>
        <begin position="600"/>
        <end position="609"/>
    </location>
</feature>
<organism evidence="2 3">
    <name type="scientific">Curvularia clavata</name>
    <dbReference type="NCBI Taxonomy" id="95742"/>
    <lineage>
        <taxon>Eukaryota</taxon>
        <taxon>Fungi</taxon>
        <taxon>Dikarya</taxon>
        <taxon>Ascomycota</taxon>
        <taxon>Pezizomycotina</taxon>
        <taxon>Dothideomycetes</taxon>
        <taxon>Pleosporomycetidae</taxon>
        <taxon>Pleosporales</taxon>
        <taxon>Pleosporineae</taxon>
        <taxon>Pleosporaceae</taxon>
        <taxon>Curvularia</taxon>
    </lineage>
</organism>